<accession>A0ABP7L462</accession>
<keyword evidence="13" id="KW-1185">Reference proteome</keyword>
<keyword evidence="4 8" id="KW-0975">Bacterial flagellum</keyword>
<evidence type="ECO:0000256" key="1">
    <source>
        <dbReference type="ARBA" id="ARBA00004117"/>
    </source>
</evidence>
<dbReference type="Pfam" id="PF00460">
    <property type="entry name" value="Flg_bb_rod"/>
    <property type="match status" value="1"/>
</dbReference>
<dbReference type="SUPFAM" id="SSF117143">
    <property type="entry name" value="Flagellar hook protein flgE"/>
    <property type="match status" value="1"/>
</dbReference>
<sequence>MSNQALQVARSGLDAQNRRMQVIANNLANVNTTGFKRDRASFESLAYQQIIAAGTSSSAENKYATGLNLGTGVQMTGTERMNTQGSISTTGNALDLAIEGSGFFQVQMPDGRTAYTRAGNFSLSPEGTVVTGDGMPLQPQIQVPQGATSISVGADGTVSAIVAGETAPTELGKVETARFVNDAGLQPIGDNLLLETAASGTPQTGAAGLEGRGSIRSGALESSNVNVVEELVDMIETQRAYEVNSKMIQAADEMMKNANQQL</sequence>
<feature type="domain" description="Flagellar basal body rod protein N-terminal" evidence="9">
    <location>
        <begin position="6"/>
        <end position="36"/>
    </location>
</feature>
<evidence type="ECO:0000256" key="3">
    <source>
        <dbReference type="ARBA" id="ARBA00017948"/>
    </source>
</evidence>
<comment type="subcellular location">
    <subcellularLocation>
        <location evidence="1 8">Bacterial flagellum basal body</location>
    </subcellularLocation>
</comment>
<keyword evidence="12" id="KW-0966">Cell projection</keyword>
<dbReference type="EMBL" id="BAABBM010000001">
    <property type="protein sequence ID" value="GAA3894075.1"/>
    <property type="molecule type" value="Genomic_DNA"/>
</dbReference>
<comment type="caution">
    <text evidence="12">The sequence shown here is derived from an EMBL/GenBank/DDBJ whole genome shotgun (WGS) entry which is preliminary data.</text>
</comment>
<dbReference type="Pfam" id="PF22692">
    <property type="entry name" value="LlgE_F_G_D1"/>
    <property type="match status" value="1"/>
</dbReference>
<dbReference type="Pfam" id="PF06429">
    <property type="entry name" value="Flg_bbr_C"/>
    <property type="match status" value="1"/>
</dbReference>
<dbReference type="InterPro" id="IPR037925">
    <property type="entry name" value="FlgE/F/G-like"/>
</dbReference>
<dbReference type="InterPro" id="IPR001444">
    <property type="entry name" value="Flag_bb_rod_N"/>
</dbReference>
<dbReference type="InterPro" id="IPR012834">
    <property type="entry name" value="FlgG_G_neg"/>
</dbReference>
<dbReference type="InterPro" id="IPR019776">
    <property type="entry name" value="Flagellar_basal_body_rod_CS"/>
</dbReference>
<evidence type="ECO:0000259" key="9">
    <source>
        <dbReference type="Pfam" id="PF00460"/>
    </source>
</evidence>
<dbReference type="PANTHER" id="PTHR30435">
    <property type="entry name" value="FLAGELLAR PROTEIN"/>
    <property type="match status" value="1"/>
</dbReference>
<dbReference type="NCBIfam" id="TIGR02488">
    <property type="entry name" value="flgG_G_neg"/>
    <property type="match status" value="1"/>
</dbReference>
<dbReference type="RefSeq" id="WP_344698737.1">
    <property type="nucleotide sequence ID" value="NZ_BAABBM010000001.1"/>
</dbReference>
<keyword evidence="12" id="KW-0282">Flagellum</keyword>
<dbReference type="PROSITE" id="PS00588">
    <property type="entry name" value="FLAGELLA_BB_ROD"/>
    <property type="match status" value="1"/>
</dbReference>
<protein>
    <recommendedName>
        <fullName evidence="3 7">Flagellar basal-body rod protein FlgG</fullName>
    </recommendedName>
    <alternativeName>
        <fullName evidence="6 8">Distal rod protein</fullName>
    </alternativeName>
</protein>
<comment type="subunit">
    <text evidence="5 8">The basal body constitutes a major portion of the flagellar organelle and consists of four rings (L,P,S, and M) mounted on a central rod. The rod consists of about 26 subunits of FlgG in the distal portion, and FlgB, FlgC and FlgF are thought to build up the proximal portion of the rod with about 6 subunits each.</text>
</comment>
<evidence type="ECO:0000256" key="7">
    <source>
        <dbReference type="NCBIfam" id="TIGR02488"/>
    </source>
</evidence>
<feature type="domain" description="Flagellar hook protein FlgE/F/G-like D1" evidence="11">
    <location>
        <begin position="97"/>
        <end position="160"/>
    </location>
</feature>
<reference evidence="13" key="1">
    <citation type="journal article" date="2019" name="Int. J. Syst. Evol. Microbiol.">
        <title>The Global Catalogue of Microorganisms (GCM) 10K type strain sequencing project: providing services to taxonomists for standard genome sequencing and annotation.</title>
        <authorList>
            <consortium name="The Broad Institute Genomics Platform"/>
            <consortium name="The Broad Institute Genome Sequencing Center for Infectious Disease"/>
            <person name="Wu L."/>
            <person name="Ma J."/>
        </authorList>
    </citation>
    <scope>NUCLEOTIDE SEQUENCE [LARGE SCALE GENOMIC DNA]</scope>
    <source>
        <strain evidence="13">JCM 17543</strain>
    </source>
</reference>
<evidence type="ECO:0000259" key="10">
    <source>
        <dbReference type="Pfam" id="PF06429"/>
    </source>
</evidence>
<dbReference type="NCBIfam" id="TIGR03506">
    <property type="entry name" value="FlgEFG_subfam"/>
    <property type="match status" value="2"/>
</dbReference>
<dbReference type="Proteomes" id="UP001500827">
    <property type="component" value="Unassembled WGS sequence"/>
</dbReference>
<dbReference type="InterPro" id="IPR020013">
    <property type="entry name" value="Flagellar_FlgE/F/G"/>
</dbReference>
<keyword evidence="12" id="KW-0969">Cilium</keyword>
<feature type="domain" description="Flagellar basal-body/hook protein C-terminal" evidence="10">
    <location>
        <begin position="216"/>
        <end position="260"/>
    </location>
</feature>
<name>A0ABP7L462_9SPHN</name>
<comment type="similarity">
    <text evidence="2 8">Belongs to the flagella basal body rod proteins family.</text>
</comment>
<evidence type="ECO:0000256" key="4">
    <source>
        <dbReference type="ARBA" id="ARBA00023143"/>
    </source>
</evidence>
<evidence type="ECO:0000313" key="12">
    <source>
        <dbReference type="EMBL" id="GAA3894075.1"/>
    </source>
</evidence>
<organism evidence="12 13">
    <name type="scientific">Sphingomonas limnosediminicola</name>
    <dbReference type="NCBI Taxonomy" id="940133"/>
    <lineage>
        <taxon>Bacteria</taxon>
        <taxon>Pseudomonadati</taxon>
        <taxon>Pseudomonadota</taxon>
        <taxon>Alphaproteobacteria</taxon>
        <taxon>Sphingomonadales</taxon>
        <taxon>Sphingomonadaceae</taxon>
        <taxon>Sphingomonas</taxon>
    </lineage>
</organism>
<evidence type="ECO:0000256" key="8">
    <source>
        <dbReference type="RuleBase" id="RU362116"/>
    </source>
</evidence>
<dbReference type="PANTHER" id="PTHR30435:SF19">
    <property type="entry name" value="FLAGELLAR BASAL-BODY ROD PROTEIN FLGG"/>
    <property type="match status" value="1"/>
</dbReference>
<gene>
    <name evidence="12" type="primary">flgG_1</name>
    <name evidence="12" type="ORF">GCM10022276_11600</name>
</gene>
<evidence type="ECO:0000256" key="2">
    <source>
        <dbReference type="ARBA" id="ARBA00009677"/>
    </source>
</evidence>
<evidence type="ECO:0000256" key="5">
    <source>
        <dbReference type="ARBA" id="ARBA00025933"/>
    </source>
</evidence>
<dbReference type="InterPro" id="IPR010930">
    <property type="entry name" value="Flg_bb/hook_C_dom"/>
</dbReference>
<dbReference type="InterPro" id="IPR053967">
    <property type="entry name" value="LlgE_F_G-like_D1"/>
</dbReference>
<proteinExistence type="inferred from homology"/>
<evidence type="ECO:0000259" key="11">
    <source>
        <dbReference type="Pfam" id="PF22692"/>
    </source>
</evidence>
<evidence type="ECO:0000256" key="6">
    <source>
        <dbReference type="ARBA" id="ARBA00032912"/>
    </source>
</evidence>
<evidence type="ECO:0000313" key="13">
    <source>
        <dbReference type="Proteomes" id="UP001500827"/>
    </source>
</evidence>